<dbReference type="OrthoDB" id="5954308at2759"/>
<keyword evidence="3 6" id="KW-1133">Transmembrane helix</keyword>
<protein>
    <recommendedName>
        <fullName evidence="9">DUF1772 domain-containing protein</fullName>
    </recommendedName>
</protein>
<dbReference type="Pfam" id="PF08592">
    <property type="entry name" value="Anthrone_oxy"/>
    <property type="match status" value="1"/>
</dbReference>
<comment type="caution">
    <text evidence="7">The sequence shown here is derived from an EMBL/GenBank/DDBJ whole genome shotgun (WGS) entry which is preliminary data.</text>
</comment>
<comment type="similarity">
    <text evidence="5">Belongs to the anthrone oxygenase family.</text>
</comment>
<dbReference type="PANTHER" id="PTHR35042:SF1">
    <property type="entry name" value="DUF1772-DOMAIN-CONTAINING PROTEIN"/>
    <property type="match status" value="1"/>
</dbReference>
<dbReference type="GO" id="GO:0016020">
    <property type="term" value="C:membrane"/>
    <property type="evidence" value="ECO:0007669"/>
    <property type="project" value="UniProtKB-SubCell"/>
</dbReference>
<keyword evidence="8" id="KW-1185">Reference proteome</keyword>
<dbReference type="AlphaFoldDB" id="A0A179IAX6"/>
<evidence type="ECO:0000256" key="6">
    <source>
        <dbReference type="SAM" id="Phobius"/>
    </source>
</evidence>
<evidence type="ECO:0000256" key="2">
    <source>
        <dbReference type="ARBA" id="ARBA00022692"/>
    </source>
</evidence>
<dbReference type="PANTHER" id="PTHR35042">
    <property type="entry name" value="ANTHRONE OXYGENASE ENCC"/>
    <property type="match status" value="1"/>
</dbReference>
<evidence type="ECO:0000313" key="7">
    <source>
        <dbReference type="EMBL" id="OAQ99827.1"/>
    </source>
</evidence>
<organism evidence="7 8">
    <name type="scientific">Cordyceps confragosa</name>
    <name type="common">Lecanicillium lecanii</name>
    <dbReference type="NCBI Taxonomy" id="2714763"/>
    <lineage>
        <taxon>Eukaryota</taxon>
        <taxon>Fungi</taxon>
        <taxon>Dikarya</taxon>
        <taxon>Ascomycota</taxon>
        <taxon>Pezizomycotina</taxon>
        <taxon>Sordariomycetes</taxon>
        <taxon>Hypocreomycetidae</taxon>
        <taxon>Hypocreales</taxon>
        <taxon>Cordycipitaceae</taxon>
        <taxon>Akanthomyces</taxon>
    </lineage>
</organism>
<reference evidence="7 8" key="1">
    <citation type="submission" date="2016-03" db="EMBL/GenBank/DDBJ databases">
        <title>Fine-scale spatial genetic structure of a fungal parasite of coffee scale insects.</title>
        <authorList>
            <person name="Jackson D."/>
            <person name="Zemenick K.A."/>
            <person name="Malloure B."/>
            <person name="Quandt C.A."/>
            <person name="James T.Y."/>
        </authorList>
    </citation>
    <scope>NUCLEOTIDE SEQUENCE [LARGE SCALE GENOMIC DNA]</scope>
    <source>
        <strain evidence="7 8">UM487</strain>
    </source>
</reference>
<evidence type="ECO:0000256" key="5">
    <source>
        <dbReference type="ARBA" id="ARBA00034313"/>
    </source>
</evidence>
<feature type="transmembrane region" description="Helical" evidence="6">
    <location>
        <begin position="92"/>
        <end position="112"/>
    </location>
</feature>
<feature type="transmembrane region" description="Helical" evidence="6">
    <location>
        <begin position="150"/>
        <end position="169"/>
    </location>
</feature>
<proteinExistence type="inferred from homology"/>
<evidence type="ECO:0000256" key="3">
    <source>
        <dbReference type="ARBA" id="ARBA00022989"/>
    </source>
</evidence>
<evidence type="ECO:0000256" key="1">
    <source>
        <dbReference type="ARBA" id="ARBA00004141"/>
    </source>
</evidence>
<keyword evidence="4 6" id="KW-0472">Membrane</keyword>
<accession>A0A179IAX6</accession>
<dbReference type="EMBL" id="LUKN01001994">
    <property type="protein sequence ID" value="OAQ99827.1"/>
    <property type="molecule type" value="Genomic_DNA"/>
</dbReference>
<gene>
    <name evidence="7" type="ORF">LLEC1_07644</name>
</gene>
<evidence type="ECO:0008006" key="9">
    <source>
        <dbReference type="Google" id="ProtNLM"/>
    </source>
</evidence>
<sequence length="171" mass="18424">MGSEQFNLSLVAIATGVISAGWTSGKFIPAVARHRITVLIGVPTALATPQCSPTVWHGLFTRGMALIPKVAASTALCCLYGAYTLRGGRRSMIYLAVAGLVVSIIPFTVVFMRPTNELLLTLFRDRPVTTSVEAAKLIAKRGKLNMVRSLFPFAASILGLWGIFHHWLAAI</sequence>
<keyword evidence="2 6" id="KW-0812">Transmembrane</keyword>
<feature type="transmembrane region" description="Helical" evidence="6">
    <location>
        <begin position="6"/>
        <end position="24"/>
    </location>
</feature>
<evidence type="ECO:0000256" key="4">
    <source>
        <dbReference type="ARBA" id="ARBA00023136"/>
    </source>
</evidence>
<dbReference type="InterPro" id="IPR013901">
    <property type="entry name" value="Anthrone_oxy"/>
</dbReference>
<dbReference type="OMA" id="CCLYGAY"/>
<name>A0A179IAX6_CORDF</name>
<comment type="subcellular location">
    <subcellularLocation>
        <location evidence="1">Membrane</location>
        <topology evidence="1">Multi-pass membrane protein</topology>
    </subcellularLocation>
</comment>
<dbReference type="Proteomes" id="UP000243081">
    <property type="component" value="Unassembled WGS sequence"/>
</dbReference>
<evidence type="ECO:0000313" key="8">
    <source>
        <dbReference type="Proteomes" id="UP000243081"/>
    </source>
</evidence>